<dbReference type="EMBL" id="DTBE01000046">
    <property type="protein sequence ID" value="HGQ59422.1"/>
    <property type="molecule type" value="Genomic_DNA"/>
</dbReference>
<protein>
    <submittedName>
        <fullName evidence="3">Uncharacterized protein</fullName>
    </submittedName>
</protein>
<keyword evidence="1" id="KW-0812">Transmembrane</keyword>
<evidence type="ECO:0000313" key="3">
    <source>
        <dbReference type="EMBL" id="HGQ73838.1"/>
    </source>
</evidence>
<feature type="transmembrane region" description="Helical" evidence="1">
    <location>
        <begin position="118"/>
        <end position="149"/>
    </location>
</feature>
<feature type="transmembrane region" description="Helical" evidence="1">
    <location>
        <begin position="43"/>
        <end position="64"/>
    </location>
</feature>
<dbReference type="EMBL" id="DTBP01000014">
    <property type="protein sequence ID" value="HGQ73838.1"/>
    <property type="molecule type" value="Genomic_DNA"/>
</dbReference>
<gene>
    <name evidence="2" type="ORF">ENU09_01680</name>
    <name evidence="3" type="ORF">ENU20_02020</name>
</gene>
<keyword evidence="1" id="KW-1133">Transmembrane helix</keyword>
<feature type="transmembrane region" description="Helical" evidence="1">
    <location>
        <begin position="161"/>
        <end position="182"/>
    </location>
</feature>
<accession>A0A7C4JLC0</accession>
<evidence type="ECO:0000313" key="2">
    <source>
        <dbReference type="EMBL" id="HGQ59422.1"/>
    </source>
</evidence>
<feature type="transmembrane region" description="Helical" evidence="1">
    <location>
        <begin position="6"/>
        <end position="31"/>
    </location>
</feature>
<name>A0A7C4JLC0_STAMA</name>
<sequence>MQLLMLAFYLSVLTYYTGVLIYTIPLPFYGLKKWAPQLMVDGVFSAILVFSYTILLWLINYIGYILGVDWGSFNKWFTEQLLSIASLLVTLRTLGLGLSSVGLGFLTNSFISPLISSLTYLMIFISTYYILSVAIASLAPILISIGLVLHSIPFRLARGGGATLIAVAMVFSIGAPLTPFFVETIGSYELVNRFSYGYLLADIFVYDSIGNAIPYYVYEIYSLDNALLARYASDQYGYVNATSIDKGVPSSKHIVRISMAGYFYETIVTPSSPLLRNITLTCLNAISLRSLRMVSVFNMNTFTVNSISSNYVIMTTYSSTDSTLVAIGLSSDAIVAYVDDEPLVPSRTYSYTWRNVDFRTYEYVIPNGSHTVFIGIYGSEQPTPSNIDEIYYARDTLGVSIGNLEFLVQPVSALVLKLFIAPVVYVSILVSTSVGLAKLLGGSSIRVARILVTGI</sequence>
<dbReference type="AlphaFoldDB" id="A0A7C4JLC0"/>
<organism evidence="3">
    <name type="scientific">Staphylothermus marinus</name>
    <dbReference type="NCBI Taxonomy" id="2280"/>
    <lineage>
        <taxon>Archaea</taxon>
        <taxon>Thermoproteota</taxon>
        <taxon>Thermoprotei</taxon>
        <taxon>Desulfurococcales</taxon>
        <taxon>Desulfurococcaceae</taxon>
        <taxon>Staphylothermus</taxon>
    </lineage>
</organism>
<evidence type="ECO:0000256" key="1">
    <source>
        <dbReference type="SAM" id="Phobius"/>
    </source>
</evidence>
<keyword evidence="1" id="KW-0472">Membrane</keyword>
<feature type="transmembrane region" description="Helical" evidence="1">
    <location>
        <begin position="84"/>
        <end position="106"/>
    </location>
</feature>
<reference evidence="3" key="1">
    <citation type="journal article" date="2020" name="mSystems">
        <title>Genome- and Community-Level Interaction Insights into Carbon Utilization and Element Cycling Functions of Hydrothermarchaeota in Hydrothermal Sediment.</title>
        <authorList>
            <person name="Zhou Z."/>
            <person name="Liu Y."/>
            <person name="Xu W."/>
            <person name="Pan J."/>
            <person name="Luo Z.H."/>
            <person name="Li M."/>
        </authorList>
    </citation>
    <scope>NUCLEOTIDE SEQUENCE [LARGE SCALE GENOMIC DNA]</scope>
    <source>
        <strain evidence="2">SpSt-638</strain>
        <strain evidence="3">SpSt-648</strain>
    </source>
</reference>
<feature type="transmembrane region" description="Helical" evidence="1">
    <location>
        <begin position="418"/>
        <end position="440"/>
    </location>
</feature>
<proteinExistence type="predicted"/>
<comment type="caution">
    <text evidence="3">The sequence shown here is derived from an EMBL/GenBank/DDBJ whole genome shotgun (WGS) entry which is preliminary data.</text>
</comment>